<dbReference type="PANTHER" id="PTHR37525">
    <property type="entry name" value="UPF0175 PROTEIN SSL1255"/>
    <property type="match status" value="1"/>
</dbReference>
<comment type="caution">
    <text evidence="2">The sequence shown here is derived from an EMBL/GenBank/DDBJ whole genome shotgun (WGS) entry which is preliminary data.</text>
</comment>
<dbReference type="PANTHER" id="PTHR37525:SF1">
    <property type="entry name" value="UPF0175 PROTEIN SSL1255"/>
    <property type="match status" value="1"/>
</dbReference>
<gene>
    <name evidence="2" type="ORF">A3D34_01505</name>
</gene>
<evidence type="ECO:0000256" key="1">
    <source>
        <dbReference type="ARBA" id="ARBA00005651"/>
    </source>
</evidence>
<dbReference type="Proteomes" id="UP000179183">
    <property type="component" value="Unassembled WGS sequence"/>
</dbReference>
<name>A0A1G2HX74_9BACT</name>
<dbReference type="InterPro" id="IPR052264">
    <property type="entry name" value="UPF0175_domain"/>
</dbReference>
<dbReference type="InterPro" id="IPR005368">
    <property type="entry name" value="UPF0175"/>
</dbReference>
<evidence type="ECO:0008006" key="4">
    <source>
        <dbReference type="Google" id="ProtNLM"/>
    </source>
</evidence>
<sequence>MNKNKLTKAIKQYIESKVSMEKAAELADVSIWKFLDALKDRKISIIYDLEDVKREIEHIVLAKS</sequence>
<proteinExistence type="inferred from homology"/>
<protein>
    <recommendedName>
        <fullName evidence="4">HTH cro/C1-type domain-containing protein</fullName>
    </recommendedName>
</protein>
<dbReference type="EMBL" id="MHOQ01000013">
    <property type="protein sequence ID" value="OGZ67067.1"/>
    <property type="molecule type" value="Genomic_DNA"/>
</dbReference>
<organism evidence="2 3">
    <name type="scientific">Candidatus Staskawiczbacteria bacterium RIFCSPHIGHO2_02_FULL_33_16</name>
    <dbReference type="NCBI Taxonomy" id="1802204"/>
    <lineage>
        <taxon>Bacteria</taxon>
        <taxon>Candidatus Staskawicziibacteriota</taxon>
    </lineage>
</organism>
<reference evidence="2 3" key="1">
    <citation type="journal article" date="2016" name="Nat. Commun.">
        <title>Thousands of microbial genomes shed light on interconnected biogeochemical processes in an aquifer system.</title>
        <authorList>
            <person name="Anantharaman K."/>
            <person name="Brown C.T."/>
            <person name="Hug L.A."/>
            <person name="Sharon I."/>
            <person name="Castelle C.J."/>
            <person name="Probst A.J."/>
            <person name="Thomas B.C."/>
            <person name="Singh A."/>
            <person name="Wilkins M.J."/>
            <person name="Karaoz U."/>
            <person name="Brodie E.L."/>
            <person name="Williams K.H."/>
            <person name="Hubbard S.S."/>
            <person name="Banfield J.F."/>
        </authorList>
    </citation>
    <scope>NUCLEOTIDE SEQUENCE [LARGE SCALE GENOMIC DNA]</scope>
</reference>
<dbReference type="Pfam" id="PF03683">
    <property type="entry name" value="UPF0175"/>
    <property type="match status" value="1"/>
</dbReference>
<evidence type="ECO:0000313" key="2">
    <source>
        <dbReference type="EMBL" id="OGZ67067.1"/>
    </source>
</evidence>
<comment type="similarity">
    <text evidence="1">Belongs to the UPF0175 family.</text>
</comment>
<evidence type="ECO:0000313" key="3">
    <source>
        <dbReference type="Proteomes" id="UP000179183"/>
    </source>
</evidence>
<accession>A0A1G2HX74</accession>
<dbReference type="AlphaFoldDB" id="A0A1G2HX74"/>